<evidence type="ECO:0000313" key="2">
    <source>
        <dbReference type="EMBL" id="MBB5134418.1"/>
    </source>
</evidence>
<sequence>MSATDTALRLLLWATDRSGPEPPPAGDLSDVGALAEPPPEVRQAAVGLAARTAARLRLSAPPLGDGRPVTCGVVLLAAAAGAWPGGGAAADLLGAVARSCSAYELLARHGLAEALLAAGCDPALGGALRDFSPLTALLDEPGPGGPARCELVLDELLADPEGRNLFTLAFAAPPATDGQSAWRGEVLAGLLPAEKELVLDVYETAMPQAGPAHLERVGAAARRLRPPSDLAPAAATARWWQALARLDRTEGEGLRSRYGLSGHRPGLDLYWQMFRLGVLG</sequence>
<dbReference type="EMBL" id="JACHGN010000008">
    <property type="protein sequence ID" value="MBB5134418.1"/>
    <property type="molecule type" value="Genomic_DNA"/>
</dbReference>
<dbReference type="AlphaFoldDB" id="A0A840P427"/>
<keyword evidence="3" id="KW-1185">Reference proteome</keyword>
<name>A0A840P427_9ACTN</name>
<dbReference type="InterPro" id="IPR045480">
    <property type="entry name" value="fvmX1"/>
</dbReference>
<evidence type="ECO:0000313" key="3">
    <source>
        <dbReference type="Proteomes" id="UP000578449"/>
    </source>
</evidence>
<protein>
    <recommendedName>
        <fullName evidence="1">FtsH ternary system domain-containing protein</fullName>
    </recommendedName>
</protein>
<gene>
    <name evidence="2" type="ORF">HNP84_004150</name>
</gene>
<dbReference type="RefSeq" id="WP_185051324.1">
    <property type="nucleotide sequence ID" value="NZ_BAABIX010000007.1"/>
</dbReference>
<organism evidence="2 3">
    <name type="scientific">Thermocatellispora tengchongensis</name>
    <dbReference type="NCBI Taxonomy" id="1073253"/>
    <lineage>
        <taxon>Bacteria</taxon>
        <taxon>Bacillati</taxon>
        <taxon>Actinomycetota</taxon>
        <taxon>Actinomycetes</taxon>
        <taxon>Streptosporangiales</taxon>
        <taxon>Streptosporangiaceae</taxon>
        <taxon>Thermocatellispora</taxon>
    </lineage>
</organism>
<reference evidence="2 3" key="1">
    <citation type="submission" date="2020-08" db="EMBL/GenBank/DDBJ databases">
        <title>Genomic Encyclopedia of Type Strains, Phase IV (KMG-IV): sequencing the most valuable type-strain genomes for metagenomic binning, comparative biology and taxonomic classification.</title>
        <authorList>
            <person name="Goeker M."/>
        </authorList>
    </citation>
    <scope>NUCLEOTIDE SEQUENCE [LARGE SCALE GENOMIC DNA]</scope>
    <source>
        <strain evidence="2 3">DSM 45615</strain>
    </source>
</reference>
<dbReference type="Proteomes" id="UP000578449">
    <property type="component" value="Unassembled WGS sequence"/>
</dbReference>
<dbReference type="Pfam" id="PF19998">
    <property type="entry name" value="fvmX1"/>
    <property type="match status" value="1"/>
</dbReference>
<accession>A0A840P427</accession>
<comment type="caution">
    <text evidence="2">The sequence shown here is derived from an EMBL/GenBank/DDBJ whole genome shotgun (WGS) entry which is preliminary data.</text>
</comment>
<proteinExistence type="predicted"/>
<evidence type="ECO:0000259" key="1">
    <source>
        <dbReference type="Pfam" id="PF19998"/>
    </source>
</evidence>
<feature type="domain" description="FtsH ternary system" evidence="1">
    <location>
        <begin position="22"/>
        <end position="274"/>
    </location>
</feature>